<dbReference type="GO" id="GO:0009446">
    <property type="term" value="P:putrescine biosynthetic process"/>
    <property type="evidence" value="ECO:0007669"/>
    <property type="project" value="InterPro"/>
</dbReference>
<sequence>MGLVFFVLFSFEDPSEILPKWMTAEESLRIDEIGKGHIITAPPGGFVVTPAEYEPVRGVFLTWTSYQSVLREIVRNVVPTCRAYIICSDSNSVKSYLTSGGVPLDSIRFYIFSYNSVWIRDYGPWFIRKQDNTEGIVDFQYNRPRPSDDTIPWRIGQAWGIPVYGSPLEHPGGNFMVDGHGTGFFSSLIYEENPGYTPAQINQLMLEYSGLEQTIPVKRILTEYTGHIDLWTKILNDTLIMVGEYASGHPNDTVLDNRADSISRCKNREGFPFRVVRIVMPWSTSDAPPTYLNSLFVNNRILVPTWGLSTDQEALNTYQQYLPGYTVVGINCSSMANSGGAIHCITMQVPKSQFIHIAHNRLPDTYNISTPYRVRARIITSNNLRPESTLVFYKKNSQPVFTTTPLSAVADTPGVYAGYIPPQSSGDTVYYYILAKNNDNIRKTSPSYVPPQLYSFRILPVAVLEQVARTSNGFAIYPNPTKDIINLSVNLPYPANVRIEIYNAIGQRLNLFEDRYDKGKHIITYDLTAENKNLSSGAYFYRVKIGDEIINGNFLMVK</sequence>
<gene>
    <name evidence="3" type="ORF">ENP86_01795</name>
</gene>
<dbReference type="Gene3D" id="3.75.10.10">
    <property type="entry name" value="L-arginine/glycine Amidinotransferase, Chain A"/>
    <property type="match status" value="1"/>
</dbReference>
<dbReference type="Pfam" id="PF04371">
    <property type="entry name" value="PAD_porph"/>
    <property type="match status" value="1"/>
</dbReference>
<dbReference type="NCBIfam" id="TIGR04183">
    <property type="entry name" value="Por_Secre_tail"/>
    <property type="match status" value="1"/>
</dbReference>
<keyword evidence="1" id="KW-0378">Hydrolase</keyword>
<dbReference type="PANTHER" id="PTHR31377:SF0">
    <property type="entry name" value="AGMATINE DEIMINASE-RELATED"/>
    <property type="match status" value="1"/>
</dbReference>
<accession>A0A7V1EHB7</accession>
<proteinExistence type="predicted"/>
<organism evidence="3">
    <name type="scientific">candidate division WOR-3 bacterium</name>
    <dbReference type="NCBI Taxonomy" id="2052148"/>
    <lineage>
        <taxon>Bacteria</taxon>
        <taxon>Bacteria division WOR-3</taxon>
    </lineage>
</organism>
<evidence type="ECO:0000259" key="2">
    <source>
        <dbReference type="Pfam" id="PF18962"/>
    </source>
</evidence>
<dbReference type="GO" id="GO:0047632">
    <property type="term" value="F:agmatine deiminase activity"/>
    <property type="evidence" value="ECO:0007669"/>
    <property type="project" value="TreeGrafter"/>
</dbReference>
<protein>
    <submittedName>
        <fullName evidence="3">T9SS type A sorting domain-containing protein</fullName>
    </submittedName>
</protein>
<dbReference type="SUPFAM" id="SSF55909">
    <property type="entry name" value="Pentein"/>
    <property type="match status" value="1"/>
</dbReference>
<evidence type="ECO:0000313" key="3">
    <source>
        <dbReference type="EMBL" id="HDY58277.1"/>
    </source>
</evidence>
<name>A0A7V1EHB7_UNCW3</name>
<reference evidence="3" key="1">
    <citation type="journal article" date="2020" name="mSystems">
        <title>Genome- and Community-Level Interaction Insights into Carbon Utilization and Element Cycling Functions of Hydrothermarchaeota in Hydrothermal Sediment.</title>
        <authorList>
            <person name="Zhou Z."/>
            <person name="Liu Y."/>
            <person name="Xu W."/>
            <person name="Pan J."/>
            <person name="Luo Z.H."/>
            <person name="Li M."/>
        </authorList>
    </citation>
    <scope>NUCLEOTIDE SEQUENCE [LARGE SCALE GENOMIC DNA]</scope>
    <source>
        <strain evidence="3">SpSt-258</strain>
    </source>
</reference>
<dbReference type="PANTHER" id="PTHR31377">
    <property type="entry name" value="AGMATINE DEIMINASE-RELATED"/>
    <property type="match status" value="1"/>
</dbReference>
<dbReference type="Pfam" id="PF18962">
    <property type="entry name" value="Por_Secre_tail"/>
    <property type="match status" value="1"/>
</dbReference>
<dbReference type="EMBL" id="DSKY01000005">
    <property type="protein sequence ID" value="HDY58277.1"/>
    <property type="molecule type" value="Genomic_DNA"/>
</dbReference>
<feature type="domain" description="Secretion system C-terminal sorting" evidence="2">
    <location>
        <begin position="476"/>
        <end position="547"/>
    </location>
</feature>
<dbReference type="InterPro" id="IPR007466">
    <property type="entry name" value="Peptidyl-Arg-deiminase_porph"/>
</dbReference>
<evidence type="ECO:0000256" key="1">
    <source>
        <dbReference type="ARBA" id="ARBA00022801"/>
    </source>
</evidence>
<dbReference type="InterPro" id="IPR026444">
    <property type="entry name" value="Secre_tail"/>
</dbReference>
<dbReference type="Gene3D" id="2.60.40.4070">
    <property type="match status" value="1"/>
</dbReference>
<comment type="caution">
    <text evidence="3">The sequence shown here is derived from an EMBL/GenBank/DDBJ whole genome shotgun (WGS) entry which is preliminary data.</text>
</comment>
<dbReference type="GO" id="GO:0004668">
    <property type="term" value="F:protein-arginine deiminase activity"/>
    <property type="evidence" value="ECO:0007669"/>
    <property type="project" value="InterPro"/>
</dbReference>
<dbReference type="AlphaFoldDB" id="A0A7V1EHB7"/>